<dbReference type="GO" id="GO:0080132">
    <property type="term" value="F:fatty acid 2-hydroxylase activity"/>
    <property type="evidence" value="ECO:0007669"/>
    <property type="project" value="InterPro"/>
</dbReference>
<evidence type="ECO:0000256" key="11">
    <source>
        <dbReference type="ARBA" id="ARBA00023098"/>
    </source>
</evidence>
<organism evidence="16 17">
    <name type="scientific">Bellilinea caldifistulae</name>
    <dbReference type="NCBI Taxonomy" id="360411"/>
    <lineage>
        <taxon>Bacteria</taxon>
        <taxon>Bacillati</taxon>
        <taxon>Chloroflexota</taxon>
        <taxon>Anaerolineae</taxon>
        <taxon>Anaerolineales</taxon>
        <taxon>Anaerolineaceae</taxon>
        <taxon>Bellilinea</taxon>
    </lineage>
</organism>
<feature type="transmembrane region" description="Helical" evidence="14">
    <location>
        <begin position="20"/>
        <end position="45"/>
    </location>
</feature>
<keyword evidence="11" id="KW-0443">Lipid metabolism</keyword>
<reference evidence="16 17" key="1">
    <citation type="submission" date="2015-07" db="EMBL/GenBank/DDBJ databases">
        <title>Draft genome of Bellilinea caldifistulae DSM 17877.</title>
        <authorList>
            <person name="Hemp J."/>
            <person name="Ward L.M."/>
            <person name="Pace L.A."/>
            <person name="Fischer W.W."/>
        </authorList>
    </citation>
    <scope>NUCLEOTIDE SEQUENCE [LARGE SCALE GENOMIC DNA]</scope>
    <source>
        <strain evidence="16 17">GOMI-1</strain>
    </source>
</reference>
<dbReference type="Pfam" id="PF04116">
    <property type="entry name" value="FA_hydroxylase"/>
    <property type="match status" value="1"/>
</dbReference>
<keyword evidence="6" id="KW-0256">Endoplasmic reticulum</keyword>
<dbReference type="InterPro" id="IPR006694">
    <property type="entry name" value="Fatty_acid_hydroxylase"/>
</dbReference>
<dbReference type="GO" id="GO:0006633">
    <property type="term" value="P:fatty acid biosynthetic process"/>
    <property type="evidence" value="ECO:0007669"/>
    <property type="project" value="UniProtKB-KW"/>
</dbReference>
<dbReference type="Proteomes" id="UP000050514">
    <property type="component" value="Unassembled WGS sequence"/>
</dbReference>
<dbReference type="AlphaFoldDB" id="A0A0P6XD30"/>
<evidence type="ECO:0000256" key="5">
    <source>
        <dbReference type="ARBA" id="ARBA00022723"/>
    </source>
</evidence>
<keyword evidence="3" id="KW-0444">Lipid biosynthesis</keyword>
<evidence type="ECO:0000256" key="12">
    <source>
        <dbReference type="ARBA" id="ARBA00023136"/>
    </source>
</evidence>
<keyword evidence="4 14" id="KW-0812">Transmembrane</keyword>
<comment type="subcellular location">
    <subcellularLocation>
        <location evidence="2">Endoplasmic reticulum membrane</location>
        <topology evidence="2">Multi-pass membrane protein</topology>
    </subcellularLocation>
</comment>
<evidence type="ECO:0000256" key="8">
    <source>
        <dbReference type="ARBA" id="ARBA00022833"/>
    </source>
</evidence>
<accession>A0A0P6XD30</accession>
<evidence type="ECO:0000256" key="14">
    <source>
        <dbReference type="SAM" id="Phobius"/>
    </source>
</evidence>
<evidence type="ECO:0000256" key="4">
    <source>
        <dbReference type="ARBA" id="ARBA00022692"/>
    </source>
</evidence>
<dbReference type="PANTHER" id="PTHR12863">
    <property type="entry name" value="FATTY ACID HYDROXYLASE"/>
    <property type="match status" value="1"/>
</dbReference>
<dbReference type="InterPro" id="IPR014430">
    <property type="entry name" value="Scs7"/>
</dbReference>
<name>A0A0P6XD30_9CHLR</name>
<evidence type="ECO:0000313" key="16">
    <source>
        <dbReference type="EMBL" id="KPL73131.1"/>
    </source>
</evidence>
<keyword evidence="13" id="KW-0275">Fatty acid biosynthesis</keyword>
<evidence type="ECO:0000256" key="7">
    <source>
        <dbReference type="ARBA" id="ARBA00022832"/>
    </source>
</evidence>
<comment type="caution">
    <text evidence="16">The sequence shown here is derived from an EMBL/GenBank/DDBJ whole genome shotgun (WGS) entry which is preliminary data.</text>
</comment>
<feature type="transmembrane region" description="Helical" evidence="14">
    <location>
        <begin position="113"/>
        <end position="131"/>
    </location>
</feature>
<dbReference type="EMBL" id="LGHJ01000021">
    <property type="protein sequence ID" value="KPL73131.1"/>
    <property type="molecule type" value="Genomic_DNA"/>
</dbReference>
<evidence type="ECO:0000256" key="13">
    <source>
        <dbReference type="ARBA" id="ARBA00023160"/>
    </source>
</evidence>
<dbReference type="RefSeq" id="WP_114676110.1">
    <property type="nucleotide sequence ID" value="NZ_DF967971.1"/>
</dbReference>
<gene>
    <name evidence="16" type="ORF">AC812_15205</name>
</gene>
<feature type="transmembrane region" description="Helical" evidence="14">
    <location>
        <begin position="137"/>
        <end position="159"/>
    </location>
</feature>
<evidence type="ECO:0000313" key="17">
    <source>
        <dbReference type="Proteomes" id="UP000050514"/>
    </source>
</evidence>
<evidence type="ECO:0000256" key="1">
    <source>
        <dbReference type="ARBA" id="ARBA00001947"/>
    </source>
</evidence>
<keyword evidence="7" id="KW-0276">Fatty acid metabolism</keyword>
<keyword evidence="5" id="KW-0479">Metal-binding</keyword>
<evidence type="ECO:0000256" key="2">
    <source>
        <dbReference type="ARBA" id="ARBA00004477"/>
    </source>
</evidence>
<feature type="domain" description="Fatty acid hydroxylase" evidence="15">
    <location>
        <begin position="64"/>
        <end position="208"/>
    </location>
</feature>
<protein>
    <recommendedName>
        <fullName evidence="15">Fatty acid hydroxylase domain-containing protein</fullName>
    </recommendedName>
</protein>
<comment type="cofactor">
    <cofactor evidence="1">
        <name>Zn(2+)</name>
        <dbReference type="ChEBI" id="CHEBI:29105"/>
    </cofactor>
</comment>
<sequence>MDTIKINHSDEPIRLFKSDFLEFFTHISPIVVVIIWLPVAVFFFIRGILIKPAFVSVFFIPFGFIFGLFLWTLAEYLLHRFLFHYKPKTPQQEKIFYLFHGVHHEQPQCKTRLVMPPVVSIPLALVFYGIYHLLFGVLLQAPFMTAMVFSGFIVGYLMYDITHYATHHWPMRSGILKALKRHHMRHHYKTPNQRFGVSSPLWDYIFGTRGE</sequence>
<evidence type="ECO:0000259" key="15">
    <source>
        <dbReference type="Pfam" id="PF04116"/>
    </source>
</evidence>
<dbReference type="STRING" id="360411.AC812_15205"/>
<evidence type="ECO:0000256" key="10">
    <source>
        <dbReference type="ARBA" id="ARBA00023002"/>
    </source>
</evidence>
<keyword evidence="8" id="KW-0862">Zinc</keyword>
<keyword evidence="10" id="KW-0560">Oxidoreductase</keyword>
<dbReference type="OrthoDB" id="9784228at2"/>
<keyword evidence="17" id="KW-1185">Reference proteome</keyword>
<dbReference type="PANTHER" id="PTHR12863:SF1">
    <property type="entry name" value="FATTY ACID 2-HYDROXYLASE"/>
    <property type="match status" value="1"/>
</dbReference>
<feature type="transmembrane region" description="Helical" evidence="14">
    <location>
        <begin position="57"/>
        <end position="78"/>
    </location>
</feature>
<proteinExistence type="predicted"/>
<keyword evidence="9 14" id="KW-1133">Transmembrane helix</keyword>
<evidence type="ECO:0000256" key="3">
    <source>
        <dbReference type="ARBA" id="ARBA00022516"/>
    </source>
</evidence>
<dbReference type="GO" id="GO:0016020">
    <property type="term" value="C:membrane"/>
    <property type="evidence" value="ECO:0007669"/>
    <property type="project" value="InterPro"/>
</dbReference>
<keyword evidence="12 14" id="KW-0472">Membrane</keyword>
<dbReference type="GO" id="GO:0005506">
    <property type="term" value="F:iron ion binding"/>
    <property type="evidence" value="ECO:0007669"/>
    <property type="project" value="InterPro"/>
</dbReference>
<evidence type="ECO:0000256" key="6">
    <source>
        <dbReference type="ARBA" id="ARBA00022824"/>
    </source>
</evidence>
<evidence type="ECO:0000256" key="9">
    <source>
        <dbReference type="ARBA" id="ARBA00022989"/>
    </source>
</evidence>